<keyword evidence="3" id="KW-0121">Carboxypeptidase</keyword>
<reference evidence="3" key="1">
    <citation type="submission" date="2021-12" db="EMBL/GenBank/DDBJ databases">
        <title>Description of Gramella crocea sp. nov., a new bacterium isolated from activated sludge.</title>
        <authorList>
            <person name="Zhang X."/>
        </authorList>
    </citation>
    <scope>NUCLEOTIDE SEQUENCE</scope>
    <source>
        <strain evidence="3">YB25</strain>
    </source>
</reference>
<evidence type="ECO:0000256" key="2">
    <source>
        <dbReference type="ARBA" id="ARBA00022801"/>
    </source>
</evidence>
<accession>A0A9X1UVJ0</accession>
<dbReference type="PRINTS" id="PR00922">
    <property type="entry name" value="DADACBPTASE3"/>
</dbReference>
<keyword evidence="4" id="KW-1185">Reference proteome</keyword>
<dbReference type="InterPro" id="IPR000667">
    <property type="entry name" value="Peptidase_S13"/>
</dbReference>
<comment type="similarity">
    <text evidence="1">Belongs to the peptidase S13 family.</text>
</comment>
<sequence>MLFSNPKALSLKIFICIFAIGILSSCSALKKTNKEIESVFRSSQVFKKSFAGLAVYDPEKNKMLYEYNSDKYFTPASNIKLFTFYTGLKILGDSVPALRYLKKNDSLIFKGTGDPSLLNPELPKSKVLEFLSNSDEELYYYSPVFTEKYFGPGWSWDDYNHAYSVERSVMPIYGNRVVFEFRKKNKPQVSPAFFKDSLFVYNKEEKSSAVIRDISSNSFKAYPGKEEFTKEVPFKYSDQTMLELLKDTLDKEIRMISELPENVKFNKTLYSIPTDSIYKRMLQESDNFIAEQILLMAADEVSDTLKSRIAIDHMKKNYLNDLPDEPVWVDGSGLSRYNLFTPRTMVKLLEKIGQEVPKEKLFGMLATGGKSGTLKNYYKAATPYIFAKTGTLSNNHSLSGFLKTRSGKILIFSFMNSNYTIPSSKLKEGMEVILKNIRDNY</sequence>
<dbReference type="EMBL" id="JAJSON010000004">
    <property type="protein sequence ID" value="MCG9970219.1"/>
    <property type="molecule type" value="Genomic_DNA"/>
</dbReference>
<comment type="caution">
    <text evidence="3">The sequence shown here is derived from an EMBL/GenBank/DDBJ whole genome shotgun (WGS) entry which is preliminary data.</text>
</comment>
<proteinExistence type="inferred from homology"/>
<dbReference type="GO" id="GO:0004185">
    <property type="term" value="F:serine-type carboxypeptidase activity"/>
    <property type="evidence" value="ECO:0007669"/>
    <property type="project" value="InterPro"/>
</dbReference>
<dbReference type="InterPro" id="IPR012338">
    <property type="entry name" value="Beta-lactam/transpept-like"/>
</dbReference>
<dbReference type="PANTHER" id="PTHR30023:SF0">
    <property type="entry name" value="PENICILLIN-SENSITIVE CARBOXYPEPTIDASE A"/>
    <property type="match status" value="1"/>
</dbReference>
<dbReference type="PROSITE" id="PS51257">
    <property type="entry name" value="PROKAR_LIPOPROTEIN"/>
    <property type="match status" value="1"/>
</dbReference>
<evidence type="ECO:0000256" key="1">
    <source>
        <dbReference type="ARBA" id="ARBA00006096"/>
    </source>
</evidence>
<dbReference type="AlphaFoldDB" id="A0A9X1UVJ0"/>
<dbReference type="RefSeq" id="WP_240095340.1">
    <property type="nucleotide sequence ID" value="NZ_JAJSON010000004.1"/>
</dbReference>
<organism evidence="3 4">
    <name type="scientific">Christiangramia crocea</name>
    <dbReference type="NCBI Taxonomy" id="2904124"/>
    <lineage>
        <taxon>Bacteria</taxon>
        <taxon>Pseudomonadati</taxon>
        <taxon>Bacteroidota</taxon>
        <taxon>Flavobacteriia</taxon>
        <taxon>Flavobacteriales</taxon>
        <taxon>Flavobacteriaceae</taxon>
        <taxon>Christiangramia</taxon>
    </lineage>
</organism>
<dbReference type="Proteomes" id="UP001139344">
    <property type="component" value="Unassembled WGS sequence"/>
</dbReference>
<evidence type="ECO:0000313" key="4">
    <source>
        <dbReference type="Proteomes" id="UP001139344"/>
    </source>
</evidence>
<name>A0A9X1UVJ0_9FLAO</name>
<protein>
    <submittedName>
        <fullName evidence="3">D-alanyl-D-alanine carboxypeptidase</fullName>
    </submittedName>
</protein>
<dbReference type="SUPFAM" id="SSF56601">
    <property type="entry name" value="beta-lactamase/transpeptidase-like"/>
    <property type="match status" value="1"/>
</dbReference>
<keyword evidence="2" id="KW-0378">Hydrolase</keyword>
<dbReference type="Gene3D" id="3.40.710.10">
    <property type="entry name" value="DD-peptidase/beta-lactamase superfamily"/>
    <property type="match status" value="2"/>
</dbReference>
<dbReference type="GO" id="GO:0000270">
    <property type="term" value="P:peptidoglycan metabolic process"/>
    <property type="evidence" value="ECO:0007669"/>
    <property type="project" value="TreeGrafter"/>
</dbReference>
<dbReference type="Pfam" id="PF02113">
    <property type="entry name" value="Peptidase_S13"/>
    <property type="match status" value="1"/>
</dbReference>
<keyword evidence="3" id="KW-0645">Protease</keyword>
<gene>
    <name evidence="3" type="ORF">LU635_01110</name>
</gene>
<evidence type="ECO:0000313" key="3">
    <source>
        <dbReference type="EMBL" id="MCG9970219.1"/>
    </source>
</evidence>
<dbReference type="GO" id="GO:0006508">
    <property type="term" value="P:proteolysis"/>
    <property type="evidence" value="ECO:0007669"/>
    <property type="project" value="InterPro"/>
</dbReference>
<dbReference type="PANTHER" id="PTHR30023">
    <property type="entry name" value="D-ALANYL-D-ALANINE CARBOXYPEPTIDASE"/>
    <property type="match status" value="1"/>
</dbReference>